<dbReference type="PANTHER" id="PTHR43392:SF2">
    <property type="entry name" value="AAA-TYPE ATPASE FAMILY PROTEIN _ ANKYRIN REPEAT FAMILY PROTEIN"/>
    <property type="match status" value="1"/>
</dbReference>
<dbReference type="Pfam" id="PF00004">
    <property type="entry name" value="AAA"/>
    <property type="match status" value="1"/>
</dbReference>
<dbReference type="InterPro" id="IPR014232">
    <property type="entry name" value="Spore_V_K"/>
</dbReference>
<dbReference type="SMART" id="SM00382">
    <property type="entry name" value="AAA"/>
    <property type="match status" value="1"/>
</dbReference>
<accession>A0ABU9VIS5</accession>
<keyword evidence="6" id="KW-1185">Reference proteome</keyword>
<dbReference type="InterPro" id="IPR003959">
    <property type="entry name" value="ATPase_AAA_core"/>
</dbReference>
<evidence type="ECO:0000256" key="2">
    <source>
        <dbReference type="ARBA" id="ARBA00022741"/>
    </source>
</evidence>
<dbReference type="Gene3D" id="1.10.8.60">
    <property type="match status" value="1"/>
</dbReference>
<dbReference type="Proteomes" id="UP001418796">
    <property type="component" value="Unassembled WGS sequence"/>
</dbReference>
<dbReference type="RefSeq" id="WP_343130619.1">
    <property type="nucleotide sequence ID" value="NZ_JBCITK010000001.1"/>
</dbReference>
<dbReference type="PRINTS" id="PR00819">
    <property type="entry name" value="CBXCFQXSUPER"/>
</dbReference>
<proteinExistence type="inferred from homology"/>
<evidence type="ECO:0000259" key="4">
    <source>
        <dbReference type="SMART" id="SM00382"/>
    </source>
</evidence>
<evidence type="ECO:0000256" key="1">
    <source>
        <dbReference type="ARBA" id="ARBA00010378"/>
    </source>
</evidence>
<dbReference type="NCBIfam" id="TIGR02881">
    <property type="entry name" value="spore_V_K"/>
    <property type="match status" value="1"/>
</dbReference>
<protein>
    <submittedName>
        <fullName evidence="5">Stage V sporulation protein K</fullName>
    </submittedName>
</protein>
<dbReference type="Pfam" id="PF17866">
    <property type="entry name" value="AAA_lid_6"/>
    <property type="match status" value="1"/>
</dbReference>
<organism evidence="5 6">
    <name type="scientific">Alkalicoccobacillus gibsonii</name>
    <dbReference type="NCBI Taxonomy" id="79881"/>
    <lineage>
        <taxon>Bacteria</taxon>
        <taxon>Bacillati</taxon>
        <taxon>Bacillota</taxon>
        <taxon>Bacilli</taxon>
        <taxon>Bacillales</taxon>
        <taxon>Bacillaceae</taxon>
        <taxon>Alkalicoccobacillus</taxon>
    </lineage>
</organism>
<dbReference type="InterPro" id="IPR050773">
    <property type="entry name" value="CbxX/CfxQ_RuBisCO_ESX"/>
</dbReference>
<dbReference type="SUPFAM" id="SSF52540">
    <property type="entry name" value="P-loop containing nucleoside triphosphate hydrolases"/>
    <property type="match status" value="1"/>
</dbReference>
<dbReference type="EMBL" id="JBCITK010000001">
    <property type="protein sequence ID" value="MEN0643749.1"/>
    <property type="molecule type" value="Genomic_DNA"/>
</dbReference>
<dbReference type="Gene3D" id="3.40.50.300">
    <property type="entry name" value="P-loop containing nucleotide triphosphate hydrolases"/>
    <property type="match status" value="1"/>
</dbReference>
<keyword evidence="2" id="KW-0547">Nucleotide-binding</keyword>
<evidence type="ECO:0000256" key="3">
    <source>
        <dbReference type="ARBA" id="ARBA00022840"/>
    </source>
</evidence>
<evidence type="ECO:0000313" key="5">
    <source>
        <dbReference type="EMBL" id="MEN0643749.1"/>
    </source>
</evidence>
<keyword evidence="3" id="KW-0067">ATP-binding</keyword>
<dbReference type="CDD" id="cd00009">
    <property type="entry name" value="AAA"/>
    <property type="match status" value="1"/>
</dbReference>
<evidence type="ECO:0000313" key="6">
    <source>
        <dbReference type="Proteomes" id="UP001418796"/>
    </source>
</evidence>
<comment type="similarity">
    <text evidence="1">Belongs to the CbxX/CfxQ family.</text>
</comment>
<name>A0ABU9VIS5_9BACI</name>
<dbReference type="InterPro" id="IPR003593">
    <property type="entry name" value="AAA+_ATPase"/>
</dbReference>
<comment type="caution">
    <text evidence="5">The sequence shown here is derived from an EMBL/GenBank/DDBJ whole genome shotgun (WGS) entry which is preliminary data.</text>
</comment>
<feature type="domain" description="AAA+ ATPase" evidence="4">
    <location>
        <begin position="85"/>
        <end position="223"/>
    </location>
</feature>
<sequence>MNHPTNVKKNARINVVLNQQTHQPTTDEWLQTDEEKQTHDILIRFEDQLKQFVGLDEVKRLVKEIYAWLYMNQRREQQGLKANKQVLHMIFKGNPGTGKTTVARIIARFFHDMNVLSKGHFIEAERADLVGEYIGHTAQKTRDLIKQASGGVLFVDEAYSLARGGEKDFGKEAIDTLVKGMEDKLHDFVLILAGYSKEMDHFLSLNPGLPSRFPITMSFPNYTIQELMEMIHTMAKDRDYQLSKDAENAVRDHIKQYRNDHEATFSNGRYIRNLIERAIRQQAVRLMKFHQYERQALMTLVAEDFKFNESHDKL</sequence>
<reference evidence="5 6" key="1">
    <citation type="submission" date="2024-03" db="EMBL/GenBank/DDBJ databases">
        <title>Bacilli Hybrid Assemblies.</title>
        <authorList>
            <person name="Kovac J."/>
        </authorList>
    </citation>
    <scope>NUCLEOTIDE SEQUENCE [LARGE SCALE GENOMIC DNA]</scope>
    <source>
        <strain evidence="5 6">FSL R7-0666</strain>
    </source>
</reference>
<dbReference type="InterPro" id="IPR027417">
    <property type="entry name" value="P-loop_NTPase"/>
</dbReference>
<gene>
    <name evidence="5" type="primary">spoVK</name>
    <name evidence="5" type="ORF">MKY91_11375</name>
</gene>
<dbReference type="PANTHER" id="PTHR43392">
    <property type="entry name" value="AAA-TYPE ATPASE FAMILY PROTEIN / ANKYRIN REPEAT FAMILY PROTEIN"/>
    <property type="match status" value="1"/>
</dbReference>
<dbReference type="InterPro" id="IPR000641">
    <property type="entry name" value="CbxX/CfxQ"/>
</dbReference>
<dbReference type="InterPro" id="IPR041627">
    <property type="entry name" value="AAA_lid_6"/>
</dbReference>